<comment type="similarity">
    <text evidence="3">Belongs to the bacterial secretin family.</text>
</comment>
<dbReference type="GO" id="GO:0009306">
    <property type="term" value="P:protein secretion"/>
    <property type="evidence" value="ECO:0007669"/>
    <property type="project" value="InterPro"/>
</dbReference>
<comment type="caution">
    <text evidence="7">The sequence shown here is derived from an EMBL/GenBank/DDBJ whole genome shotgun (WGS) entry which is preliminary data.</text>
</comment>
<evidence type="ECO:0000256" key="3">
    <source>
        <dbReference type="RuleBase" id="RU004003"/>
    </source>
</evidence>
<dbReference type="PROSITE" id="PS00875">
    <property type="entry name" value="T2SP_D"/>
    <property type="match status" value="1"/>
</dbReference>
<dbReference type="RefSeq" id="WP_284217158.1">
    <property type="nucleotide sequence ID" value="NZ_BSOT01000005.1"/>
</dbReference>
<dbReference type="Pfam" id="PF00263">
    <property type="entry name" value="Secretin"/>
    <property type="match status" value="1"/>
</dbReference>
<evidence type="ECO:0000313" key="8">
    <source>
        <dbReference type="Proteomes" id="UP001156601"/>
    </source>
</evidence>
<feature type="domain" description="Type II/III secretion system secretin-like" evidence="6">
    <location>
        <begin position="522"/>
        <end position="683"/>
    </location>
</feature>
<dbReference type="Gene3D" id="3.30.1370.120">
    <property type="match status" value="1"/>
</dbReference>
<keyword evidence="5" id="KW-0732">Signal</keyword>
<dbReference type="PRINTS" id="PR00811">
    <property type="entry name" value="BCTERIALGSPD"/>
</dbReference>
<reference evidence="7" key="2">
    <citation type="submission" date="2023-01" db="EMBL/GenBank/DDBJ databases">
        <title>Draft genome sequence of Agaribacter marinus strain NBRC 110023.</title>
        <authorList>
            <person name="Sun Q."/>
            <person name="Mori K."/>
        </authorList>
    </citation>
    <scope>NUCLEOTIDE SEQUENCE</scope>
    <source>
        <strain evidence="7">NBRC 110023</strain>
    </source>
</reference>
<evidence type="ECO:0000256" key="2">
    <source>
        <dbReference type="ARBA" id="ARBA00023136"/>
    </source>
</evidence>
<dbReference type="PANTHER" id="PTHR30332:SF25">
    <property type="entry name" value="SECRETIN XPSD"/>
    <property type="match status" value="1"/>
</dbReference>
<feature type="region of interest" description="Disordered" evidence="4">
    <location>
        <begin position="383"/>
        <end position="421"/>
    </location>
</feature>
<gene>
    <name evidence="7" type="ORF">GCM10007852_17880</name>
</gene>
<dbReference type="EMBL" id="BSOT01000005">
    <property type="protein sequence ID" value="GLR70880.1"/>
    <property type="molecule type" value="Genomic_DNA"/>
</dbReference>
<keyword evidence="8" id="KW-1185">Reference proteome</keyword>
<feature type="chain" id="PRO_5041428683" evidence="5">
    <location>
        <begin position="23"/>
        <end position="708"/>
    </location>
</feature>
<dbReference type="InterPro" id="IPR004846">
    <property type="entry name" value="T2SS/T3SS_dom"/>
</dbReference>
<dbReference type="GO" id="GO:0016020">
    <property type="term" value="C:membrane"/>
    <property type="evidence" value="ECO:0007669"/>
    <property type="project" value="UniProtKB-SubCell"/>
</dbReference>
<evidence type="ECO:0000256" key="1">
    <source>
        <dbReference type="ARBA" id="ARBA00004370"/>
    </source>
</evidence>
<dbReference type="AlphaFoldDB" id="A0AA37WKF9"/>
<dbReference type="Gene3D" id="3.55.50.30">
    <property type="match status" value="1"/>
</dbReference>
<reference evidence="7" key="1">
    <citation type="journal article" date="2014" name="Int. J. Syst. Evol. Microbiol.">
        <title>Complete genome sequence of Corynebacterium casei LMG S-19264T (=DSM 44701T), isolated from a smear-ripened cheese.</title>
        <authorList>
            <consortium name="US DOE Joint Genome Institute (JGI-PGF)"/>
            <person name="Walter F."/>
            <person name="Albersmeier A."/>
            <person name="Kalinowski J."/>
            <person name="Ruckert C."/>
        </authorList>
    </citation>
    <scope>NUCLEOTIDE SEQUENCE</scope>
    <source>
        <strain evidence="7">NBRC 110023</strain>
    </source>
</reference>
<dbReference type="InterPro" id="IPR038591">
    <property type="entry name" value="NolW-like_sf"/>
</dbReference>
<dbReference type="Proteomes" id="UP001156601">
    <property type="component" value="Unassembled WGS sequence"/>
</dbReference>
<feature type="signal peptide" evidence="5">
    <location>
        <begin position="1"/>
        <end position="22"/>
    </location>
</feature>
<comment type="subcellular location">
    <subcellularLocation>
        <location evidence="1">Membrane</location>
    </subcellularLocation>
</comment>
<keyword evidence="2" id="KW-0472">Membrane</keyword>
<dbReference type="InterPro" id="IPR050810">
    <property type="entry name" value="Bact_Secretion_Sys_Channel"/>
</dbReference>
<dbReference type="InterPro" id="IPR004845">
    <property type="entry name" value="T2SS_GspD_CS"/>
</dbReference>
<evidence type="ECO:0000256" key="4">
    <source>
        <dbReference type="SAM" id="MobiDB-lite"/>
    </source>
</evidence>
<name>A0AA37WKF9_9ALTE</name>
<accession>A0AA37WKF9</accession>
<dbReference type="GO" id="GO:0015627">
    <property type="term" value="C:type II protein secretion system complex"/>
    <property type="evidence" value="ECO:0007669"/>
    <property type="project" value="TreeGrafter"/>
</dbReference>
<dbReference type="PROSITE" id="PS51257">
    <property type="entry name" value="PROKAR_LIPOPROTEIN"/>
    <property type="match status" value="1"/>
</dbReference>
<evidence type="ECO:0000313" key="7">
    <source>
        <dbReference type="EMBL" id="GLR70880.1"/>
    </source>
</evidence>
<evidence type="ECO:0000259" key="6">
    <source>
        <dbReference type="Pfam" id="PF00263"/>
    </source>
</evidence>
<protein>
    <submittedName>
        <fullName evidence="7">Type II secretion system protein</fullName>
    </submittedName>
</protein>
<dbReference type="PANTHER" id="PTHR30332">
    <property type="entry name" value="PROBABLE GENERAL SECRETION PATHWAY PROTEIN D"/>
    <property type="match status" value="1"/>
</dbReference>
<organism evidence="7 8">
    <name type="scientific">Agaribacter marinus</name>
    <dbReference type="NCBI Taxonomy" id="1431249"/>
    <lineage>
        <taxon>Bacteria</taxon>
        <taxon>Pseudomonadati</taxon>
        <taxon>Pseudomonadota</taxon>
        <taxon>Gammaproteobacteria</taxon>
        <taxon>Alteromonadales</taxon>
        <taxon>Alteromonadaceae</taxon>
        <taxon>Agaribacter</taxon>
    </lineage>
</organism>
<sequence length="708" mass="77486">MLMISKRIIAILAFSAVVVGCAQLKGPGYKLSQKDNETFTKPIRGPKSKIVQDDEAAIEVGEAEDKVQPTLFKNAPTLSVEQKAEVASDSILPKLNNQTKVSRLSFNNMPVSTFINEIFGNQLGLSFVIEPQVAEATDLVTMRLASPLTPNDLYRIATRTLAPYGVTTSLQDELLVFSYSEDASAEDTPLLISGRALPDVPPSNRPLFYVYPVKSVNANNVENYLRQLFKSSELNVVHDFVSNSIILKGQRLKVEQAIAATKLFDVPEMAGMYSRIVVPEISNVLELATNLQKILEAEGFFVAQNGNSGSPIRLLPLESTGQLIVFSKSKELLIHIEDWINTIEIKRQNEIEEGFFSYVVQSTLATHVVDVLGQLGVADYVAPNNDENETRDAPRNNSTTNSRANRRSENNNSSNSSDLGTYTVDEQSNTIFFRGSGKTWLDILPVIKRLDKPAPSVMIEAVLVEISLSDKEETGVQWLANSSIDKYNGSLRTNFPLENASNGFAFTLDSAGITRATINAFYQNDKANIRSRPRIMVKSGEEANFNALTRIPVVSSSVQSVETPDAPTVQNVTYLDTGVVLDIKPTVHASGFVDLEISQTLSQASTSVGAAGNPRIIERKVNTKVTLRDGGSVLIGGLISSSTSDGTQGIPLLGRLPIIGKLFSTDIEKQDRTELMIMIIPYVSNSPSESESLTDEFQLERIRALSIN</sequence>
<evidence type="ECO:0000256" key="5">
    <source>
        <dbReference type="SAM" id="SignalP"/>
    </source>
</evidence>
<dbReference type="InterPro" id="IPR001775">
    <property type="entry name" value="GspD/PilQ"/>
</dbReference>
<proteinExistence type="inferred from homology"/>